<organism evidence="2 3">
    <name type="scientific">Araneus ventricosus</name>
    <name type="common">Orbweaver spider</name>
    <name type="synonym">Epeira ventricosa</name>
    <dbReference type="NCBI Taxonomy" id="182803"/>
    <lineage>
        <taxon>Eukaryota</taxon>
        <taxon>Metazoa</taxon>
        <taxon>Ecdysozoa</taxon>
        <taxon>Arthropoda</taxon>
        <taxon>Chelicerata</taxon>
        <taxon>Arachnida</taxon>
        <taxon>Araneae</taxon>
        <taxon>Araneomorphae</taxon>
        <taxon>Entelegynae</taxon>
        <taxon>Araneoidea</taxon>
        <taxon>Araneidae</taxon>
        <taxon>Araneus</taxon>
    </lineage>
</organism>
<keyword evidence="3" id="KW-1185">Reference proteome</keyword>
<feature type="transmembrane region" description="Helical" evidence="1">
    <location>
        <begin position="131"/>
        <end position="153"/>
    </location>
</feature>
<dbReference type="EMBL" id="BGPR01000155">
    <property type="protein sequence ID" value="GBM00318.1"/>
    <property type="molecule type" value="Genomic_DNA"/>
</dbReference>
<reference evidence="2 3" key="1">
    <citation type="journal article" date="2019" name="Sci. Rep.">
        <title>Orb-weaving spider Araneus ventricosus genome elucidates the spidroin gene catalogue.</title>
        <authorList>
            <person name="Kono N."/>
            <person name="Nakamura H."/>
            <person name="Ohtoshi R."/>
            <person name="Moran D.A.P."/>
            <person name="Shinohara A."/>
            <person name="Yoshida Y."/>
            <person name="Fujiwara M."/>
            <person name="Mori M."/>
            <person name="Tomita M."/>
            <person name="Arakawa K."/>
        </authorList>
    </citation>
    <scope>NUCLEOTIDE SEQUENCE [LARGE SCALE GENOMIC DNA]</scope>
</reference>
<evidence type="ECO:0000313" key="2">
    <source>
        <dbReference type="EMBL" id="GBM00318.1"/>
    </source>
</evidence>
<accession>A0A4Y2C985</accession>
<keyword evidence="1" id="KW-1133">Transmembrane helix</keyword>
<name>A0A4Y2C985_ARAVE</name>
<sequence>MLSALAIPFVMVPQPMGDITMHIQLSGNSRLPCTSCNIPTALQSISSCKWFLLLMPAWLSLCNGSTAYVWRWRCKWFHSLQPISLCKWFLLLHAFRFGYLGFLRGTIAACKLKHRSGRPLLRQAGGCGFRFMLILGCLFFCMCTEFVFVAYFLEQE</sequence>
<dbReference type="Proteomes" id="UP000499080">
    <property type="component" value="Unassembled WGS sequence"/>
</dbReference>
<proteinExistence type="predicted"/>
<evidence type="ECO:0000313" key="3">
    <source>
        <dbReference type="Proteomes" id="UP000499080"/>
    </source>
</evidence>
<comment type="caution">
    <text evidence="2">The sequence shown here is derived from an EMBL/GenBank/DDBJ whole genome shotgun (WGS) entry which is preliminary data.</text>
</comment>
<dbReference type="AlphaFoldDB" id="A0A4Y2C985"/>
<gene>
    <name evidence="2" type="ORF">AVEN_32657_1</name>
</gene>
<keyword evidence="1" id="KW-0812">Transmembrane</keyword>
<evidence type="ECO:0000256" key="1">
    <source>
        <dbReference type="SAM" id="Phobius"/>
    </source>
</evidence>
<protein>
    <submittedName>
        <fullName evidence="2">Uncharacterized protein</fullName>
    </submittedName>
</protein>
<keyword evidence="1" id="KW-0472">Membrane</keyword>